<sequence length="110" mass="12870">MGLGPSASRPSGHYMKNVRLVMKELRDTIQDMTSDDYKRRFVAEYEQTKIRYEKLKAFNTGIEARTRAPLSVDVPEPASPYDLLFDQQCAMERYLHYLELRATIEHIELN</sequence>
<organism evidence="1">
    <name type="scientific">Ackermannviridae sp</name>
    <dbReference type="NCBI Taxonomy" id="2831612"/>
    <lineage>
        <taxon>Viruses</taxon>
        <taxon>Duplodnaviria</taxon>
        <taxon>Heunggongvirae</taxon>
        <taxon>Uroviricota</taxon>
        <taxon>Caudoviricetes</taxon>
        <taxon>Pantevenvirales</taxon>
        <taxon>Ackermannviridae</taxon>
    </lineage>
</organism>
<dbReference type="InterPro" id="IPR054052">
    <property type="entry name" value="Y16Q-like"/>
</dbReference>
<evidence type="ECO:0000313" key="1">
    <source>
        <dbReference type="EMBL" id="DAG94408.1"/>
    </source>
</evidence>
<protein>
    <submittedName>
        <fullName evidence="1">Uncharacterized protein</fullName>
    </submittedName>
</protein>
<reference evidence="1" key="1">
    <citation type="journal article" date="2021" name="Proc. Natl. Acad. Sci. U.S.A.">
        <title>A Catalog of Tens of Thousands of Viruses from Human Metagenomes Reveals Hidden Associations with Chronic Diseases.</title>
        <authorList>
            <person name="Tisza M.J."/>
            <person name="Buck C.B."/>
        </authorList>
    </citation>
    <scope>NUCLEOTIDE SEQUENCE</scope>
    <source>
        <strain evidence="1">CtRTx18</strain>
    </source>
</reference>
<dbReference type="EMBL" id="BK035340">
    <property type="protein sequence ID" value="DAG94408.1"/>
    <property type="molecule type" value="Genomic_DNA"/>
</dbReference>
<name>A0A8S5VPT9_9CAUD</name>
<accession>A0A8S5VPT9</accession>
<dbReference type="Pfam" id="PF21825">
    <property type="entry name" value="crAss001_48"/>
    <property type="match status" value="1"/>
</dbReference>
<proteinExistence type="predicted"/>